<dbReference type="PRINTS" id="PR00207">
    <property type="entry name" value="FLAGELLIN"/>
</dbReference>
<dbReference type="InterPro" id="IPR046358">
    <property type="entry name" value="Flagellin_C"/>
</dbReference>
<feature type="domain" description="Flagellin C-terminal" evidence="6">
    <location>
        <begin position="537"/>
        <end position="622"/>
    </location>
</feature>
<accession>A0A0W1JJW3</accession>
<dbReference type="Gene3D" id="3.30.70.2120">
    <property type="match status" value="1"/>
</dbReference>
<comment type="subcellular location">
    <subcellularLocation>
        <location evidence="4">Secreted</location>
    </subcellularLocation>
    <subcellularLocation>
        <location evidence="4">Bacterial flagellum</location>
    </subcellularLocation>
</comment>
<dbReference type="Pfam" id="PF00700">
    <property type="entry name" value="Flagellin_C"/>
    <property type="match status" value="1"/>
</dbReference>
<dbReference type="InterPro" id="IPR001492">
    <property type="entry name" value="Flagellin"/>
</dbReference>
<reference evidence="7 8" key="1">
    <citation type="submission" date="2015-12" db="EMBL/GenBank/DDBJ databases">
        <title>Draft Genome Sequence of Desulfitobacterium hafniense Strain DH, a Sulfate-reducing Bacterium Isolated from Paddy Soils.</title>
        <authorList>
            <person name="Bao P."/>
            <person name="Zhang X."/>
            <person name="Li G."/>
        </authorList>
    </citation>
    <scope>NUCLEOTIDE SEQUENCE [LARGE SCALE GENOMIC DNA]</scope>
    <source>
        <strain evidence="7 8">DH</strain>
    </source>
</reference>
<dbReference type="EMBL" id="LOCK01000017">
    <property type="protein sequence ID" value="KTE92020.1"/>
    <property type="molecule type" value="Genomic_DNA"/>
</dbReference>
<dbReference type="Gene3D" id="1.20.1330.10">
    <property type="entry name" value="f41 fragment of flagellin, N-terminal domain"/>
    <property type="match status" value="2"/>
</dbReference>
<evidence type="ECO:0000256" key="1">
    <source>
        <dbReference type="ARBA" id="ARBA00005709"/>
    </source>
</evidence>
<dbReference type="InterPro" id="IPR001029">
    <property type="entry name" value="Flagellin_N"/>
</dbReference>
<evidence type="ECO:0000259" key="6">
    <source>
        <dbReference type="Pfam" id="PF00700"/>
    </source>
</evidence>
<comment type="caution">
    <text evidence="7">The sequence shown here is derived from an EMBL/GenBank/DDBJ whole genome shotgun (WGS) entry which is preliminary data.</text>
</comment>
<dbReference type="OrthoDB" id="9796789at2"/>
<sequence length="623" mass="64957">MIINHNMSAINTYRQLSANNTSTSKSLEKLSSGLRINRAGDDAAGLAISEKMRSQIRGLDQANRNAQDGISLIQTAEGALQETHSMLQRMKELAVQAANGTNTADDRDKIQSEINELTSEINKIGNTTEFNTMKLLNGGSASAAAAGPMPKTVFEGGMNKVEGVTAQLELSIGSNGILAADASKADGAQFTIDINGQKLSITLRATDSATVASAGSASVDYTSGASVIINFNAVTGNVSADKLGAALKDAVDELLVGNKVTGGTDSLSISYGVEFDNGKLTISATSMNQGDTIKFSSEVPVGFDERTFAIHTNNVGRAEVEATTVTATLDFTGKTGATVDGQAFNFNGVDYVFTSDSSKVDTNATKYISLNNILDGSGPETKPLKDITASDLAKALADKLKERDYGKETDPTGKITIANTDNKVTFATARGGEAASSAFKDYFGYAGSGGGAGGKFEAIFQVGANQGQFFSLEINDMRSNALGISGGANLTAKGDGISGADAAMFTKTAGVSATGVDKNFNEAALDISTTEKASAAIAVIDNAINAVSQERSRLGAYQNRLEHTSTNLGTTSENLTAAESRIRDVDMAKEMMSFQKNNILSQAAQAMLAQANQLPQGVLQLLR</sequence>
<dbReference type="PANTHER" id="PTHR42792:SF2">
    <property type="entry name" value="FLAGELLIN"/>
    <property type="match status" value="1"/>
</dbReference>
<feature type="domain" description="Flagellin N-terminal" evidence="5">
    <location>
        <begin position="3"/>
        <end position="138"/>
    </location>
</feature>
<dbReference type="Pfam" id="PF00669">
    <property type="entry name" value="Flagellin_N"/>
    <property type="match status" value="1"/>
</dbReference>
<dbReference type="PANTHER" id="PTHR42792">
    <property type="entry name" value="FLAGELLIN"/>
    <property type="match status" value="1"/>
</dbReference>
<evidence type="ECO:0000256" key="3">
    <source>
        <dbReference type="ARBA" id="ARBA00023143"/>
    </source>
</evidence>
<evidence type="ECO:0000256" key="2">
    <source>
        <dbReference type="ARBA" id="ARBA00020110"/>
    </source>
</evidence>
<keyword evidence="4" id="KW-0964">Secreted</keyword>
<dbReference type="GO" id="GO:0005198">
    <property type="term" value="F:structural molecule activity"/>
    <property type="evidence" value="ECO:0007669"/>
    <property type="project" value="UniProtKB-UniRule"/>
</dbReference>
<keyword evidence="3 4" id="KW-0975">Bacterial flagellum</keyword>
<dbReference type="AlphaFoldDB" id="A0A0W1JJW3"/>
<dbReference type="RefSeq" id="WP_058491190.1">
    <property type="nucleotide sequence ID" value="NZ_LOCK01000017.1"/>
</dbReference>
<proteinExistence type="inferred from homology"/>
<evidence type="ECO:0000313" key="7">
    <source>
        <dbReference type="EMBL" id="KTE92020.1"/>
    </source>
</evidence>
<comment type="function">
    <text evidence="4">Flagellin is the subunit protein which polymerizes to form the filaments of bacterial flagella.</text>
</comment>
<comment type="similarity">
    <text evidence="1 4">Belongs to the bacterial flagellin family.</text>
</comment>
<organism evidence="7 8">
    <name type="scientific">Desulfitobacterium hafniense</name>
    <name type="common">Desulfitobacterium frappieri</name>
    <dbReference type="NCBI Taxonomy" id="49338"/>
    <lineage>
        <taxon>Bacteria</taxon>
        <taxon>Bacillati</taxon>
        <taxon>Bacillota</taxon>
        <taxon>Clostridia</taxon>
        <taxon>Eubacteriales</taxon>
        <taxon>Desulfitobacteriaceae</taxon>
        <taxon>Desulfitobacterium</taxon>
    </lineage>
</organism>
<dbReference type="GO" id="GO:0009288">
    <property type="term" value="C:bacterial-type flagellum"/>
    <property type="evidence" value="ECO:0007669"/>
    <property type="project" value="UniProtKB-SubCell"/>
</dbReference>
<protein>
    <recommendedName>
        <fullName evidence="2 4">Flagellin</fullName>
    </recommendedName>
</protein>
<evidence type="ECO:0000313" key="8">
    <source>
        <dbReference type="Proteomes" id="UP000054623"/>
    </source>
</evidence>
<gene>
    <name evidence="7" type="ORF">AT727_03535</name>
</gene>
<evidence type="ECO:0000259" key="5">
    <source>
        <dbReference type="Pfam" id="PF00669"/>
    </source>
</evidence>
<name>A0A0W1JJW3_DESHA</name>
<dbReference type="Proteomes" id="UP000054623">
    <property type="component" value="Unassembled WGS sequence"/>
</dbReference>
<dbReference type="GO" id="GO:0005576">
    <property type="term" value="C:extracellular region"/>
    <property type="evidence" value="ECO:0007669"/>
    <property type="project" value="UniProtKB-SubCell"/>
</dbReference>
<evidence type="ECO:0000256" key="4">
    <source>
        <dbReference type="RuleBase" id="RU362073"/>
    </source>
</evidence>
<dbReference type="SUPFAM" id="SSF64518">
    <property type="entry name" value="Phase 1 flagellin"/>
    <property type="match status" value="1"/>
</dbReference>